<evidence type="ECO:0000313" key="2">
    <source>
        <dbReference type="Proteomes" id="UP001296921"/>
    </source>
</evidence>
<accession>A0ABS1IUX2</accession>
<keyword evidence="2" id="KW-1185">Reference proteome</keyword>
<protein>
    <submittedName>
        <fullName evidence="1">Uncharacterized protein</fullName>
    </submittedName>
</protein>
<dbReference type="EMBL" id="JADRCR010000012">
    <property type="protein sequence ID" value="MBK5145563.1"/>
    <property type="molecule type" value="Genomic_DNA"/>
</dbReference>
<proteinExistence type="predicted"/>
<gene>
    <name evidence="1" type="ORF">I2494_17935</name>
</gene>
<sequence>MNTQNVNTAASESSERWVEKKAPRFISTPYEKGVSLREDVFKRQFSVRVTGSMEYLEEGLNEPFTCTTTLSVCYASTISDAVRKVTNIQANKSWNIKYQENGPLGFTPRHIEIRDHQNRKVLCGTVNSQIEWIEAVSTAKAVSIIEQKQAELREEARDERAYNNFSTARLLERQATEIGMEVVDKIYRDHPEIRQILDRQVADELYKTYGPEMDMHNAIYEGCES</sequence>
<reference evidence="1 2" key="1">
    <citation type="submission" date="2020-11" db="EMBL/GenBank/DDBJ databases">
        <title>Insectihabitans protaetiae gen. nov. sp. nov. and Insectihabitans allomyrinae sp. nov., isolated from larvae of Protaetia brevitarsis seulensis and Allomyrina dichotoma, respectively.</title>
        <authorList>
            <person name="Lee S.D."/>
            <person name="Byeon Y.-S."/>
            <person name="Kim S.-M."/>
            <person name="Yang H.L."/>
            <person name="Kim I.S."/>
        </authorList>
    </citation>
    <scope>NUCLEOTIDE SEQUENCE [LARGE SCALE GENOMIC DNA]</scope>
    <source>
        <strain evidence="1 2">BWR-B9</strain>
    </source>
</reference>
<organism evidence="1 2">
    <name type="scientific">Limnobaculum allomyrinae</name>
    <dbReference type="NCBI Taxonomy" id="2791986"/>
    <lineage>
        <taxon>Bacteria</taxon>
        <taxon>Pseudomonadati</taxon>
        <taxon>Pseudomonadota</taxon>
        <taxon>Gammaproteobacteria</taxon>
        <taxon>Enterobacterales</taxon>
        <taxon>Budviciaceae</taxon>
        <taxon>Limnobaculum</taxon>
    </lineage>
</organism>
<comment type="caution">
    <text evidence="1">The sequence shown here is derived from an EMBL/GenBank/DDBJ whole genome shotgun (WGS) entry which is preliminary data.</text>
</comment>
<dbReference type="Proteomes" id="UP001296921">
    <property type="component" value="Unassembled WGS sequence"/>
</dbReference>
<evidence type="ECO:0000313" key="1">
    <source>
        <dbReference type="EMBL" id="MBK5145563.1"/>
    </source>
</evidence>
<dbReference type="RefSeq" id="WP_218468443.1">
    <property type="nucleotide sequence ID" value="NZ_JADRCR010000012.1"/>
</dbReference>
<name>A0ABS1IUX2_9GAMM</name>